<comment type="caution">
    <text evidence="2">The sequence shown here is derived from an EMBL/GenBank/DDBJ whole genome shotgun (WGS) entry which is preliminary data.</text>
</comment>
<name>A0ABS6TGH4_9ENTE</name>
<dbReference type="Pfam" id="PF00903">
    <property type="entry name" value="Glyoxalase"/>
    <property type="match status" value="1"/>
</dbReference>
<dbReference type="InterPro" id="IPR004360">
    <property type="entry name" value="Glyas_Fos-R_dOase_dom"/>
</dbReference>
<evidence type="ECO:0000259" key="1">
    <source>
        <dbReference type="PROSITE" id="PS51819"/>
    </source>
</evidence>
<protein>
    <submittedName>
        <fullName evidence="2">VOC family protein</fullName>
    </submittedName>
</protein>
<dbReference type="InterPro" id="IPR037523">
    <property type="entry name" value="VOC_core"/>
</dbReference>
<dbReference type="PANTHER" id="PTHR36113">
    <property type="entry name" value="LYASE, PUTATIVE-RELATED-RELATED"/>
    <property type="match status" value="1"/>
</dbReference>
<dbReference type="InterPro" id="IPR051332">
    <property type="entry name" value="Fosfomycin_Res_Enzymes"/>
</dbReference>
<dbReference type="Proteomes" id="UP000774130">
    <property type="component" value="Unassembled WGS sequence"/>
</dbReference>
<dbReference type="PANTHER" id="PTHR36113:SF6">
    <property type="entry name" value="FOSFOMYCIN RESISTANCE PROTEIN FOSX"/>
    <property type="match status" value="1"/>
</dbReference>
<accession>A0ABS6TGH4</accession>
<proteinExistence type="predicted"/>
<sequence>MMFTFHHLQVTVPDVYQVEDFYDELFGLLGFDVSKKFKGYLPHAEMDVIEYLSPTFDFGICSPKKVFAHDTVDSRKPGALQHLAFKADSREAIDQIFLQIKQLDVNILHNEPREYKEKIAPNYYALFFETPDKLRFEIFHYPD</sequence>
<evidence type="ECO:0000313" key="2">
    <source>
        <dbReference type="EMBL" id="MBV7391991.1"/>
    </source>
</evidence>
<reference evidence="2 3" key="1">
    <citation type="submission" date="2021-06" db="EMBL/GenBank/DDBJ databases">
        <title>Enterococcus alishanensis sp. nov., a novel lactic acid bacterium isolated from fresh coffee beans.</title>
        <authorList>
            <person name="Chen Y.-S."/>
        </authorList>
    </citation>
    <scope>NUCLEOTIDE SEQUENCE [LARGE SCALE GENOMIC DNA]</scope>
    <source>
        <strain evidence="2 3">ALS3</strain>
    </source>
</reference>
<evidence type="ECO:0000313" key="3">
    <source>
        <dbReference type="Proteomes" id="UP000774130"/>
    </source>
</evidence>
<dbReference type="EMBL" id="JAHUZB010000007">
    <property type="protein sequence ID" value="MBV7391991.1"/>
    <property type="molecule type" value="Genomic_DNA"/>
</dbReference>
<keyword evidence="3" id="KW-1185">Reference proteome</keyword>
<dbReference type="PROSITE" id="PS51819">
    <property type="entry name" value="VOC"/>
    <property type="match status" value="1"/>
</dbReference>
<feature type="domain" description="VOC" evidence="1">
    <location>
        <begin position="4"/>
        <end position="141"/>
    </location>
</feature>
<organism evidence="2 3">
    <name type="scientific">Enterococcus alishanensis</name>
    <dbReference type="NCBI Taxonomy" id="1303817"/>
    <lineage>
        <taxon>Bacteria</taxon>
        <taxon>Bacillati</taxon>
        <taxon>Bacillota</taxon>
        <taxon>Bacilli</taxon>
        <taxon>Lactobacillales</taxon>
        <taxon>Enterococcaceae</taxon>
        <taxon>Enterococcus</taxon>
    </lineage>
</organism>
<gene>
    <name evidence="2" type="ORF">KUA55_15020</name>
</gene>